<dbReference type="PROSITE" id="PS00211">
    <property type="entry name" value="ABC_TRANSPORTER_1"/>
    <property type="match status" value="1"/>
</dbReference>
<evidence type="ECO:0000256" key="1">
    <source>
        <dbReference type="ARBA" id="ARBA00004651"/>
    </source>
</evidence>
<dbReference type="EMBL" id="JAEQND010000001">
    <property type="protein sequence ID" value="MBL0423489.1"/>
    <property type="molecule type" value="Genomic_DNA"/>
</dbReference>
<dbReference type="InterPro" id="IPR011527">
    <property type="entry name" value="ABC1_TM_dom"/>
</dbReference>
<dbReference type="InterPro" id="IPR017871">
    <property type="entry name" value="ABC_transporter-like_CS"/>
</dbReference>
<feature type="domain" description="ABC transmembrane type-1" evidence="10">
    <location>
        <begin position="21"/>
        <end position="319"/>
    </location>
</feature>
<dbReference type="InterPro" id="IPR003439">
    <property type="entry name" value="ABC_transporter-like_ATP-bd"/>
</dbReference>
<dbReference type="CDD" id="cd18564">
    <property type="entry name" value="ABC_6TM_exporter_like"/>
    <property type="match status" value="1"/>
</dbReference>
<dbReference type="PROSITE" id="PS50929">
    <property type="entry name" value="ABC_TM1F"/>
    <property type="match status" value="1"/>
</dbReference>
<dbReference type="InterPro" id="IPR003593">
    <property type="entry name" value="AAA+_ATPase"/>
</dbReference>
<comment type="caution">
    <text evidence="11">The sequence shown here is derived from an EMBL/GenBank/DDBJ whole genome shotgun (WGS) entry which is preliminary data.</text>
</comment>
<evidence type="ECO:0000259" key="10">
    <source>
        <dbReference type="PROSITE" id="PS50929"/>
    </source>
</evidence>
<evidence type="ECO:0000259" key="9">
    <source>
        <dbReference type="PROSITE" id="PS50893"/>
    </source>
</evidence>
<dbReference type="Pfam" id="PF00005">
    <property type="entry name" value="ABC_tran"/>
    <property type="match status" value="1"/>
</dbReference>
<evidence type="ECO:0000256" key="5">
    <source>
        <dbReference type="ARBA" id="ARBA00022840"/>
    </source>
</evidence>
<feature type="transmembrane region" description="Helical" evidence="8">
    <location>
        <begin position="70"/>
        <end position="93"/>
    </location>
</feature>
<dbReference type="SMART" id="SM00382">
    <property type="entry name" value="AAA"/>
    <property type="match status" value="1"/>
</dbReference>
<organism evidence="11 12">
    <name type="scientific">Ramlibacter alkalitolerans</name>
    <dbReference type="NCBI Taxonomy" id="2039631"/>
    <lineage>
        <taxon>Bacteria</taxon>
        <taxon>Pseudomonadati</taxon>
        <taxon>Pseudomonadota</taxon>
        <taxon>Betaproteobacteria</taxon>
        <taxon>Burkholderiales</taxon>
        <taxon>Comamonadaceae</taxon>
        <taxon>Ramlibacter</taxon>
    </lineage>
</organism>
<accession>A0ABS1JGW7</accession>
<dbReference type="Pfam" id="PF00664">
    <property type="entry name" value="ABC_membrane"/>
    <property type="match status" value="1"/>
</dbReference>
<evidence type="ECO:0000256" key="6">
    <source>
        <dbReference type="ARBA" id="ARBA00022989"/>
    </source>
</evidence>
<keyword evidence="7 8" id="KW-0472">Membrane</keyword>
<dbReference type="PANTHER" id="PTHR43394">
    <property type="entry name" value="ATP-DEPENDENT PERMEASE MDL1, MITOCHONDRIAL"/>
    <property type="match status" value="1"/>
</dbReference>
<feature type="transmembrane region" description="Helical" evidence="8">
    <location>
        <begin position="259"/>
        <end position="278"/>
    </location>
</feature>
<keyword evidence="3 8" id="KW-0812">Transmembrane</keyword>
<dbReference type="InterPro" id="IPR039421">
    <property type="entry name" value="Type_1_exporter"/>
</dbReference>
<reference evidence="11 12" key="1">
    <citation type="journal article" date="2017" name="Int. J. Syst. Evol. Microbiol.">
        <title>Ramlibacter alkalitolerans sp. nov., alkali-tolerant bacterium isolated from soil of ginseng.</title>
        <authorList>
            <person name="Lee D.H."/>
            <person name="Cha C.J."/>
        </authorList>
    </citation>
    <scope>NUCLEOTIDE SEQUENCE [LARGE SCALE GENOMIC DNA]</scope>
    <source>
        <strain evidence="11 12">KACC 19305</strain>
    </source>
</reference>
<dbReference type="SUPFAM" id="SSF52540">
    <property type="entry name" value="P-loop containing nucleoside triphosphate hydrolases"/>
    <property type="match status" value="1"/>
</dbReference>
<dbReference type="Proteomes" id="UP000622707">
    <property type="component" value="Unassembled WGS sequence"/>
</dbReference>
<dbReference type="PROSITE" id="PS50893">
    <property type="entry name" value="ABC_TRANSPORTER_2"/>
    <property type="match status" value="1"/>
</dbReference>
<keyword evidence="6 8" id="KW-1133">Transmembrane helix</keyword>
<keyword evidence="5 11" id="KW-0067">ATP-binding</keyword>
<evidence type="ECO:0000313" key="11">
    <source>
        <dbReference type="EMBL" id="MBL0423489.1"/>
    </source>
</evidence>
<keyword evidence="4" id="KW-0547">Nucleotide-binding</keyword>
<dbReference type="Gene3D" id="1.20.1560.10">
    <property type="entry name" value="ABC transporter type 1, transmembrane domain"/>
    <property type="match status" value="1"/>
</dbReference>
<feature type="domain" description="ABC transporter" evidence="9">
    <location>
        <begin position="353"/>
        <end position="582"/>
    </location>
</feature>
<evidence type="ECO:0000313" key="12">
    <source>
        <dbReference type="Proteomes" id="UP000622707"/>
    </source>
</evidence>
<protein>
    <submittedName>
        <fullName evidence="11">ABC transporter ATP-binding protein</fullName>
    </submittedName>
</protein>
<keyword evidence="12" id="KW-1185">Reference proteome</keyword>
<comment type="subcellular location">
    <subcellularLocation>
        <location evidence="1">Cell membrane</location>
        <topology evidence="1">Multi-pass membrane protein</topology>
    </subcellularLocation>
</comment>
<evidence type="ECO:0000256" key="7">
    <source>
        <dbReference type="ARBA" id="ARBA00023136"/>
    </source>
</evidence>
<dbReference type="InterPro" id="IPR036640">
    <property type="entry name" value="ABC1_TM_sf"/>
</dbReference>
<evidence type="ECO:0000256" key="4">
    <source>
        <dbReference type="ARBA" id="ARBA00022741"/>
    </source>
</evidence>
<feature type="transmembrane region" description="Helical" evidence="8">
    <location>
        <begin position="176"/>
        <end position="194"/>
    </location>
</feature>
<evidence type="ECO:0000256" key="3">
    <source>
        <dbReference type="ARBA" id="ARBA00022692"/>
    </source>
</evidence>
<proteinExistence type="predicted"/>
<evidence type="ECO:0000256" key="2">
    <source>
        <dbReference type="ARBA" id="ARBA00022475"/>
    </source>
</evidence>
<feature type="transmembrane region" description="Helical" evidence="8">
    <location>
        <begin position="151"/>
        <end position="170"/>
    </location>
</feature>
<dbReference type="Gene3D" id="3.40.50.300">
    <property type="entry name" value="P-loop containing nucleotide triphosphate hydrolases"/>
    <property type="match status" value="1"/>
</dbReference>
<sequence>MTRRLRNLIAECLIEQRLSLVLAALALLGVVLCDLLVPWPMKLIFDHILLAKPLPPSLHALQPLLDLGSWTALVVCALAIAAIALASGVLAYLQLYTSARVGHRITWRLRGELFAHLQRLSLAHHRTTRVGELITKVAGDTNLLRDMFSDWLLTFGHHAVTLVAMLAVMFWLNPSLALVVAATLPPLLAVIFLLNRRIKAAAREQRKHEGRMASRLNEVLSQIALVQAFGRHEEEEERFRREIAANYESGMKSARINGAIVRAIAVVSAVGTAITVLLGAREVLAGRLSPGELLVFVTYVAALYKPVRDLGKLAGKFSRAGISAERVAQILDIAPDADDAPDALELTQTLGELTFENVSFEYQPGKPVLDRLNLRIAAGERVALIGSSGAGKSTLMNLLLRLAEPSAGRILIDGVDIRRYTRASLRRALGVVPQEPMLFAVSVRENIAYGRPEATMEEIEAAARAARAHEFIIDLPHGYDTELMERATNLSGGQRQRLCLARALVKQPAILLMDEPTAAVDERSANLIHEAVGRVHRDRTLIVITHDTASLAGYDRVLTLESGRLAHAPGPKPATLSLVKPAP</sequence>
<dbReference type="RefSeq" id="WP_201686743.1">
    <property type="nucleotide sequence ID" value="NZ_JAEQND010000001.1"/>
</dbReference>
<dbReference type="SUPFAM" id="SSF90123">
    <property type="entry name" value="ABC transporter transmembrane region"/>
    <property type="match status" value="1"/>
</dbReference>
<dbReference type="InterPro" id="IPR027417">
    <property type="entry name" value="P-loop_NTPase"/>
</dbReference>
<gene>
    <name evidence="11" type="ORF">JI746_00075</name>
</gene>
<name>A0ABS1JGW7_9BURK</name>
<dbReference type="PANTHER" id="PTHR43394:SF1">
    <property type="entry name" value="ATP-BINDING CASSETTE SUB-FAMILY B MEMBER 10, MITOCHONDRIAL"/>
    <property type="match status" value="1"/>
</dbReference>
<evidence type="ECO:0000256" key="8">
    <source>
        <dbReference type="SAM" id="Phobius"/>
    </source>
</evidence>
<keyword evidence="2" id="KW-1003">Cell membrane</keyword>
<dbReference type="GO" id="GO:0005524">
    <property type="term" value="F:ATP binding"/>
    <property type="evidence" value="ECO:0007669"/>
    <property type="project" value="UniProtKB-KW"/>
</dbReference>